<reference evidence="6 7" key="1">
    <citation type="journal article" date="2016" name="Sci. Rep.">
        <title>Insights into Adaptations to a Near-Obligate Nematode Endoparasitic Lifestyle from the Finished Genome of Drechmeria coniospora.</title>
        <authorList>
            <person name="Zhang L."/>
            <person name="Zhou Z."/>
            <person name="Guo Q."/>
            <person name="Fokkens L."/>
            <person name="Miskei M."/>
            <person name="Pocsi I."/>
            <person name="Zhang W."/>
            <person name="Chen M."/>
            <person name="Wang L."/>
            <person name="Sun Y."/>
            <person name="Donzelli B.G."/>
            <person name="Gibson D.M."/>
            <person name="Nelson D.R."/>
            <person name="Luo J.G."/>
            <person name="Rep M."/>
            <person name="Liu H."/>
            <person name="Yang S."/>
            <person name="Wang J."/>
            <person name="Krasnoff S.B."/>
            <person name="Xu Y."/>
            <person name="Molnar I."/>
            <person name="Lin M."/>
        </authorList>
    </citation>
    <scope>NUCLEOTIDE SEQUENCE [LARGE SCALE GENOMIC DNA]</scope>
    <source>
        <strain evidence="6 7">ARSEF 6962</strain>
    </source>
</reference>
<evidence type="ECO:0000313" key="7">
    <source>
        <dbReference type="Proteomes" id="UP000076580"/>
    </source>
</evidence>
<evidence type="ECO:0000256" key="3">
    <source>
        <dbReference type="SAM" id="MobiDB-lite"/>
    </source>
</evidence>
<organism evidence="6 7">
    <name type="scientific">Drechmeria coniospora</name>
    <name type="common">Nematophagous fungus</name>
    <name type="synonym">Meria coniospora</name>
    <dbReference type="NCBI Taxonomy" id="98403"/>
    <lineage>
        <taxon>Eukaryota</taxon>
        <taxon>Fungi</taxon>
        <taxon>Dikarya</taxon>
        <taxon>Ascomycota</taxon>
        <taxon>Pezizomycotina</taxon>
        <taxon>Sordariomycetes</taxon>
        <taxon>Hypocreomycetidae</taxon>
        <taxon>Hypocreales</taxon>
        <taxon>Ophiocordycipitaceae</taxon>
        <taxon>Drechmeria</taxon>
    </lineage>
</organism>
<dbReference type="GO" id="GO:0016604">
    <property type="term" value="C:nuclear body"/>
    <property type="evidence" value="ECO:0007669"/>
    <property type="project" value="TreeGrafter"/>
</dbReference>
<dbReference type="InParanoid" id="A0A151GCA8"/>
<comment type="similarity">
    <text evidence="1">Belongs to the RMI1 family.</text>
</comment>
<dbReference type="GeneID" id="63719351"/>
<accession>A0A151GCA8</accession>
<gene>
    <name evidence="6" type="ORF">DCS_06708</name>
</gene>
<keyword evidence="7" id="KW-1185">Reference proteome</keyword>
<dbReference type="RefSeq" id="XP_040654100.1">
    <property type="nucleotide sequence ID" value="XM_040803996.1"/>
</dbReference>
<evidence type="ECO:0000256" key="2">
    <source>
        <dbReference type="ARBA" id="ARBA00018987"/>
    </source>
</evidence>
<dbReference type="Pfam" id="PF08585">
    <property type="entry name" value="RMI1_N_C"/>
    <property type="match status" value="1"/>
</dbReference>
<dbReference type="InterPro" id="IPR013894">
    <property type="entry name" value="RMI1_OB"/>
</dbReference>
<evidence type="ECO:0000259" key="5">
    <source>
        <dbReference type="Pfam" id="PF21000"/>
    </source>
</evidence>
<proteinExistence type="inferred from homology"/>
<dbReference type="GO" id="GO:0000712">
    <property type="term" value="P:resolution of meiotic recombination intermediates"/>
    <property type="evidence" value="ECO:0007669"/>
    <property type="project" value="TreeGrafter"/>
</dbReference>
<dbReference type="FunCoup" id="A0A151GCA8">
    <property type="interactions" value="17"/>
</dbReference>
<evidence type="ECO:0000313" key="6">
    <source>
        <dbReference type="EMBL" id="KYK54748.1"/>
    </source>
</evidence>
<dbReference type="PANTHER" id="PTHR14790">
    <property type="entry name" value="RECQ-MEDIATED GENOME INSTABILITY PROTEIN 1 RMI1"/>
    <property type="match status" value="1"/>
</dbReference>
<dbReference type="InterPro" id="IPR049363">
    <property type="entry name" value="RMI1_N"/>
</dbReference>
<dbReference type="Proteomes" id="UP000076580">
    <property type="component" value="Chromosome 03"/>
</dbReference>
<name>A0A151GCA8_DRECN</name>
<dbReference type="PANTHER" id="PTHR14790:SF15">
    <property type="entry name" value="RECQ-MEDIATED GENOME INSTABILITY PROTEIN 1"/>
    <property type="match status" value="1"/>
</dbReference>
<dbReference type="Pfam" id="PF21000">
    <property type="entry name" value="RMI1_N_N"/>
    <property type="match status" value="1"/>
</dbReference>
<dbReference type="GO" id="GO:0031422">
    <property type="term" value="C:RecQ family helicase-topoisomerase III complex"/>
    <property type="evidence" value="ECO:0007669"/>
    <property type="project" value="TreeGrafter"/>
</dbReference>
<dbReference type="EMBL" id="LAYC01000003">
    <property type="protein sequence ID" value="KYK54748.1"/>
    <property type="molecule type" value="Genomic_DNA"/>
</dbReference>
<feature type="domain" description="RMI1 N-terminal" evidence="5">
    <location>
        <begin position="16"/>
        <end position="56"/>
    </location>
</feature>
<comment type="caution">
    <text evidence="6">The sequence shown here is derived from an EMBL/GenBank/DDBJ whole genome shotgun (WGS) entry which is preliminary data.</text>
</comment>
<dbReference type="Gene3D" id="2.40.50.770">
    <property type="entry name" value="RecQ-mediated genome instability protein Rmi1, C-terminal domain"/>
    <property type="match status" value="1"/>
</dbReference>
<dbReference type="GO" id="GO:0000724">
    <property type="term" value="P:double-strand break repair via homologous recombination"/>
    <property type="evidence" value="ECO:0007669"/>
    <property type="project" value="TreeGrafter"/>
</dbReference>
<dbReference type="AlphaFoldDB" id="A0A151GCA8"/>
<dbReference type="InterPro" id="IPR042470">
    <property type="entry name" value="RMI1_N_C_sf"/>
</dbReference>
<sequence length="259" mass="27168">MDLASQLRASLIAQALPPPSTAFLTSLIAARAPPPPLPSLLATAKARLLACDLSSTASSTLLDRTLLAALPIDGAAAAAAAKVTLVRDVHVQVVDVENLSLSRWQQVEALDALERGEGTRGRQVVRLAATTDGAEGDGNGADEDATNGDVQNHTRRAAQTNAAASATASPNATHRLVLQDHKGTRIFAVELRRIARIGVGKTNMGEKILLRAGTVVSRGIALLTPETCVLLGGKVETWHEAWLRDRLASLREAVASPQP</sequence>
<feature type="domain" description="RecQ mediated genome instability protein 1 OB-fold" evidence="4">
    <location>
        <begin position="81"/>
        <end position="245"/>
    </location>
</feature>
<protein>
    <recommendedName>
        <fullName evidence="2">RecQ-mediated genome instability protein 1</fullName>
    </recommendedName>
</protein>
<dbReference type="OrthoDB" id="341511at2759"/>
<dbReference type="STRING" id="98403.A0A151GCA8"/>
<feature type="region of interest" description="Disordered" evidence="3">
    <location>
        <begin position="130"/>
        <end position="150"/>
    </location>
</feature>
<evidence type="ECO:0000256" key="1">
    <source>
        <dbReference type="ARBA" id="ARBA00006395"/>
    </source>
</evidence>
<evidence type="ECO:0000259" key="4">
    <source>
        <dbReference type="Pfam" id="PF08585"/>
    </source>
</evidence>